<dbReference type="AlphaFoldDB" id="A0A1W6TIZ3"/>
<organism evidence="1">
    <name type="scientific">Vibrio alginolyticus</name>
    <dbReference type="NCBI Taxonomy" id="663"/>
    <lineage>
        <taxon>Bacteria</taxon>
        <taxon>Pseudomonadati</taxon>
        <taxon>Pseudomonadota</taxon>
        <taxon>Gammaproteobacteria</taxon>
        <taxon>Vibrionales</taxon>
        <taxon>Vibrionaceae</taxon>
        <taxon>Vibrio</taxon>
    </lineage>
</organism>
<proteinExistence type="predicted"/>
<dbReference type="RefSeq" id="WP_157664324.1">
    <property type="nucleotide sequence ID" value="NZ_CP017890.1"/>
</dbReference>
<evidence type="ECO:0000313" key="1">
    <source>
        <dbReference type="EMBL" id="ARP20729.1"/>
    </source>
</evidence>
<dbReference type="EMBL" id="CP017903">
    <property type="protein sequence ID" value="ARP20729.1"/>
    <property type="molecule type" value="Genomic_DNA"/>
</dbReference>
<gene>
    <name evidence="1" type="ORF">K05K4_40050</name>
</gene>
<accession>A0A1W6TIZ3</accession>
<protein>
    <submittedName>
        <fullName evidence="1">Uncharacterized protein</fullName>
    </submittedName>
</protein>
<name>A0A1W6TIZ3_VIBAL</name>
<reference evidence="1" key="1">
    <citation type="submission" date="2016-10" db="EMBL/GenBank/DDBJ databases">
        <title>The High Quality Genome of Vibrio alginolyticus K01M1.</title>
        <authorList>
            <person name="Wendling C."/>
            <person name="Chibani C.M."/>
            <person name="Hertel R."/>
            <person name="Sproer C."/>
            <person name="Bunk B."/>
            <person name="Overmann J."/>
            <person name="Roth O."/>
            <person name="Liesegang H."/>
        </authorList>
    </citation>
    <scope>NUCLEOTIDE SEQUENCE</scope>
    <source>
        <strain evidence="1">K05K4</strain>
    </source>
</reference>
<sequence>MLTLEQAEAINLLVSDFVLPCASDSEVFMSHLIDPNKTLWRLATEAEALEVLNQKPVIWNDYGIYIGENEYESFTATYRREQDLQASS</sequence>